<protein>
    <recommendedName>
        <fullName evidence="10">Sulfite exporter TauE/SafE protein</fullName>
    </recommendedName>
</protein>
<proteinExistence type="predicted"/>
<dbReference type="Proteomes" id="UP000007494">
    <property type="component" value="Chromosome VIIa"/>
</dbReference>
<feature type="transmembrane region" description="Helical" evidence="6">
    <location>
        <begin position="579"/>
        <end position="598"/>
    </location>
</feature>
<keyword evidence="2 6" id="KW-0812">Transmembrane</keyword>
<dbReference type="Pfam" id="PF01925">
    <property type="entry name" value="TauE"/>
    <property type="match status" value="2"/>
</dbReference>
<sequence>MHTRDRRPVPAKTGRPQARALSLLLSTALHFAVLAAVLLVSSLLGPLPELFRSVSGPASPSSVASSSFVPWLFADAVSDPPSAEHAESLSFGLRGDRREAENAAGSLLKPRRLSAAEDSTAEGKSVADLAHPLDVVGVLAIGSASIIAVAAGAGGGAIYVPIMILVMGFTVYEATATSQALMFGGSLAGTCLNLFRRHPFADRPAIDLDLVLLMGPMQIAGATYGLVINRCWPVYLIMAVLVVLLFATAYKTSRQMMRLKREGAAARKLLEQRSGSVCEVLQAEELEEEERAQRCTDVRGDAKTDPTQGADRDATQAAAANEGLDGGDAAKRDARKSDFEFVPVTQSETENSDGESQRAKSQQDSRSTANAGDGEAHGENLADASPRHGACEGDEHRITVPSLEPKPRESERRKGSALTGSSPDTVPLATAPQSLRYALRGHSSVKWFAMFVVYAINLVFTIVKGGPRTRWQIVPYCGLTYWGVYVLGAVFLMCCSYVEAICLWRKHAKEKQKVEAAEASAPAVKQKGELEYTLAHLHSLMAISLVAGMMAGIIGIGGGLILGPYLLVKGVPPAVTTSVNTTLILFTSSSAAAISIASATAPWDYCLLLFGVCFLTTLIGKAVVDKLVKRYHADYILVLLLLIIMLGSVVCTVVSGVLTIKKGEPRDLSFKSPCY</sequence>
<feature type="region of interest" description="Disordered" evidence="5">
    <location>
        <begin position="340"/>
        <end position="427"/>
    </location>
</feature>
<dbReference type="InterPro" id="IPR002781">
    <property type="entry name" value="TM_pro_TauE-like"/>
</dbReference>
<reference evidence="7" key="2">
    <citation type="submission" date="2011-03" db="EMBL/GenBank/DDBJ databases">
        <title>Comparative genomics and transcriptomics of Neospora caninum and Toxoplasma gondii.</title>
        <authorList>
            <person name="Reid A.J."/>
            <person name="Sohal A."/>
            <person name="Harris D."/>
            <person name="Quail M."/>
            <person name="Sanders M."/>
            <person name="Berriman M."/>
            <person name="Wastling J.M."/>
            <person name="Pain A."/>
        </authorList>
    </citation>
    <scope>NUCLEOTIDE SEQUENCE</scope>
    <source>
        <strain evidence="7">Liverpool</strain>
    </source>
</reference>
<dbReference type="GO" id="GO:0016020">
    <property type="term" value="C:membrane"/>
    <property type="evidence" value="ECO:0007669"/>
    <property type="project" value="UniProtKB-SubCell"/>
</dbReference>
<evidence type="ECO:0008006" key="10">
    <source>
        <dbReference type="Google" id="ProtNLM"/>
    </source>
</evidence>
<feature type="region of interest" description="Disordered" evidence="5">
    <location>
        <begin position="289"/>
        <end position="314"/>
    </location>
</feature>
<feature type="compositionally biased region" description="Basic and acidic residues" evidence="5">
    <location>
        <begin position="374"/>
        <end position="398"/>
    </location>
</feature>
<evidence type="ECO:0000313" key="8">
    <source>
        <dbReference type="EMBL" id="CEL66220.1"/>
    </source>
</evidence>
<feature type="transmembrane region" description="Helical" evidence="6">
    <location>
        <begin position="21"/>
        <end position="44"/>
    </location>
</feature>
<evidence type="ECO:0000313" key="9">
    <source>
        <dbReference type="Proteomes" id="UP000007494"/>
    </source>
</evidence>
<evidence type="ECO:0000256" key="4">
    <source>
        <dbReference type="ARBA" id="ARBA00023136"/>
    </source>
</evidence>
<dbReference type="eggNOG" id="ENOG502S2BA">
    <property type="taxonomic scope" value="Eukaryota"/>
</dbReference>
<name>F0VEV8_NEOCL</name>
<feature type="transmembrane region" description="Helical" evidence="6">
    <location>
        <begin position="483"/>
        <end position="504"/>
    </location>
</feature>
<feature type="compositionally biased region" description="Basic and acidic residues" evidence="5">
    <location>
        <begin position="291"/>
        <end position="314"/>
    </location>
</feature>
<gene>
    <name evidence="8" type="ORF">BN1204_020390</name>
    <name evidence="7" type="ORF">NCLIV_020390</name>
</gene>
<keyword evidence="9" id="KW-1185">Reference proteome</keyword>
<feature type="transmembrane region" description="Helical" evidence="6">
    <location>
        <begin position="129"/>
        <end position="149"/>
    </location>
</feature>
<dbReference type="InParanoid" id="F0VEV8"/>
<dbReference type="VEuPathDB" id="ToxoDB:NCLIV_020390"/>
<reference evidence="8" key="4">
    <citation type="journal article" date="2015" name="PLoS ONE">
        <title>Comprehensive Evaluation of Toxoplasma gondii VEG and Neospora caninum LIV Genomes with Tachyzoite Stage Transcriptome and Proteome Defines Novel Transcript Features.</title>
        <authorList>
            <person name="Ramaprasad A."/>
            <person name="Mourier T."/>
            <person name="Naeem R."/>
            <person name="Malas T.B."/>
            <person name="Moussa E."/>
            <person name="Panigrahi A."/>
            <person name="Vermont S.J."/>
            <person name="Otto T.D."/>
            <person name="Wastling J."/>
            <person name="Pain A."/>
        </authorList>
    </citation>
    <scope>NUCLEOTIDE SEQUENCE</scope>
    <source>
        <strain evidence="8">Liverpool</strain>
    </source>
</reference>
<feature type="transmembrane region" description="Helical" evidence="6">
    <location>
        <begin position="605"/>
        <end position="624"/>
    </location>
</feature>
<evidence type="ECO:0000256" key="2">
    <source>
        <dbReference type="ARBA" id="ARBA00022692"/>
    </source>
</evidence>
<dbReference type="PANTHER" id="PTHR14255">
    <property type="entry name" value="CEREBLON"/>
    <property type="match status" value="1"/>
</dbReference>
<dbReference type="PANTHER" id="PTHR14255:SF3">
    <property type="entry name" value="SULFITE EXPORTER TAUE_SAFE FAMILY PROTEIN 5-RELATED"/>
    <property type="match status" value="1"/>
</dbReference>
<dbReference type="RefSeq" id="XP_003882284.1">
    <property type="nucleotide sequence ID" value="XM_003882235.1"/>
</dbReference>
<feature type="transmembrane region" description="Helical" evidence="6">
    <location>
        <begin position="636"/>
        <end position="660"/>
    </location>
</feature>
<dbReference type="OrthoDB" id="434519at2759"/>
<feature type="transmembrane region" description="Helical" evidence="6">
    <location>
        <begin position="232"/>
        <end position="250"/>
    </location>
</feature>
<reference evidence="7" key="1">
    <citation type="submission" date="2011-02" db="EMBL/GenBank/DDBJ databases">
        <authorList>
            <person name="Aslett M."/>
        </authorList>
    </citation>
    <scope>NUCLEOTIDE SEQUENCE</scope>
    <source>
        <strain evidence="7">Liverpool</strain>
    </source>
</reference>
<dbReference type="AlphaFoldDB" id="F0VEV8"/>
<reference evidence="9" key="3">
    <citation type="journal article" date="2012" name="PLoS Pathog.">
        <title>Comparative genomics of the apicomplexan parasites Toxoplasma gondii and Neospora caninum: Coccidia differing in host range and transmission strategy.</title>
        <authorList>
            <person name="Reid A.J."/>
            <person name="Vermont S.J."/>
            <person name="Cotton J.A."/>
            <person name="Harris D."/>
            <person name="Hill-Cawthorne G.A."/>
            <person name="Konen-Waisman S."/>
            <person name="Latham S.M."/>
            <person name="Mourier T."/>
            <person name="Norton R."/>
            <person name="Quail M.A."/>
            <person name="Sanders M."/>
            <person name="Shanmugam D."/>
            <person name="Sohal A."/>
            <person name="Wasmuth J.D."/>
            <person name="Brunk B."/>
            <person name="Grigg M.E."/>
            <person name="Howard J.C."/>
            <person name="Parkinson J."/>
            <person name="Roos D.S."/>
            <person name="Trees A.J."/>
            <person name="Berriman M."/>
            <person name="Pain A."/>
            <person name="Wastling J.M."/>
        </authorList>
    </citation>
    <scope>NUCLEOTIDE SEQUENCE [LARGE SCALE GENOMIC DNA]</scope>
    <source>
        <strain evidence="9">Liverpool</strain>
    </source>
</reference>
<dbReference type="EMBL" id="LN714481">
    <property type="protein sequence ID" value="CEL66220.1"/>
    <property type="molecule type" value="Genomic_DNA"/>
</dbReference>
<keyword evidence="4 6" id="KW-0472">Membrane</keyword>
<evidence type="ECO:0000256" key="5">
    <source>
        <dbReference type="SAM" id="MobiDB-lite"/>
    </source>
</evidence>
<dbReference type="GeneID" id="13444755"/>
<organism evidence="7 9">
    <name type="scientific">Neospora caninum (strain Liverpool)</name>
    <dbReference type="NCBI Taxonomy" id="572307"/>
    <lineage>
        <taxon>Eukaryota</taxon>
        <taxon>Sar</taxon>
        <taxon>Alveolata</taxon>
        <taxon>Apicomplexa</taxon>
        <taxon>Conoidasida</taxon>
        <taxon>Coccidia</taxon>
        <taxon>Eucoccidiorida</taxon>
        <taxon>Eimeriorina</taxon>
        <taxon>Sarcocystidae</taxon>
        <taxon>Neospora</taxon>
    </lineage>
</organism>
<dbReference type="GO" id="GO:0016567">
    <property type="term" value="P:protein ubiquitination"/>
    <property type="evidence" value="ECO:0007669"/>
    <property type="project" value="TreeGrafter"/>
</dbReference>
<dbReference type="GO" id="GO:0031464">
    <property type="term" value="C:Cul4A-RING E3 ubiquitin ligase complex"/>
    <property type="evidence" value="ECO:0007669"/>
    <property type="project" value="TreeGrafter"/>
</dbReference>
<feature type="transmembrane region" description="Helical" evidence="6">
    <location>
        <begin position="445"/>
        <end position="463"/>
    </location>
</feature>
<dbReference type="EMBL" id="FR823388">
    <property type="protein sequence ID" value="CBZ52252.1"/>
    <property type="molecule type" value="Genomic_DNA"/>
</dbReference>
<evidence type="ECO:0000256" key="3">
    <source>
        <dbReference type="ARBA" id="ARBA00022989"/>
    </source>
</evidence>
<feature type="compositionally biased region" description="Basic and acidic residues" evidence="5">
    <location>
        <begin position="405"/>
        <end position="414"/>
    </location>
</feature>
<comment type="subcellular location">
    <subcellularLocation>
        <location evidence="1">Membrane</location>
        <topology evidence="1">Multi-pass membrane protein</topology>
    </subcellularLocation>
</comment>
<feature type="transmembrane region" description="Helical" evidence="6">
    <location>
        <begin position="540"/>
        <end position="567"/>
    </location>
</feature>
<evidence type="ECO:0000256" key="6">
    <source>
        <dbReference type="SAM" id="Phobius"/>
    </source>
</evidence>
<feature type="transmembrane region" description="Helical" evidence="6">
    <location>
        <begin position="207"/>
        <end position="226"/>
    </location>
</feature>
<accession>F0VEV8</accession>
<evidence type="ECO:0000313" key="7">
    <source>
        <dbReference type="EMBL" id="CBZ52252.1"/>
    </source>
</evidence>
<evidence type="ECO:0000256" key="1">
    <source>
        <dbReference type="ARBA" id="ARBA00004141"/>
    </source>
</evidence>
<dbReference type="OMA" id="VINRCWP"/>
<keyword evidence="3 6" id="KW-1133">Transmembrane helix</keyword>